<accession>K7YPJ3</accession>
<gene>
    <name evidence="1" type="ORF">A1OE_1253</name>
</gene>
<keyword evidence="2" id="KW-1185">Reference proteome</keyword>
<organism evidence="1 2">
    <name type="scientific">Candidatus Endolissoclinum faulkneri L2</name>
    <dbReference type="NCBI Taxonomy" id="1193729"/>
    <lineage>
        <taxon>Bacteria</taxon>
        <taxon>Pseudomonadati</taxon>
        <taxon>Pseudomonadota</taxon>
        <taxon>Alphaproteobacteria</taxon>
        <taxon>Rhodospirillales</taxon>
        <taxon>Rhodospirillaceae</taxon>
        <taxon>Candidatus Endolissoclinum</taxon>
    </lineage>
</organism>
<dbReference type="EMBL" id="CP003539">
    <property type="protein sequence ID" value="AFX99427.1"/>
    <property type="molecule type" value="Genomic_DNA"/>
</dbReference>
<evidence type="ECO:0000313" key="1">
    <source>
        <dbReference type="EMBL" id="AFX99427.1"/>
    </source>
</evidence>
<proteinExistence type="predicted"/>
<name>K7YPJ3_9PROT</name>
<evidence type="ECO:0000313" key="2">
    <source>
        <dbReference type="Proteomes" id="UP000010077"/>
    </source>
</evidence>
<dbReference type="HOGENOM" id="CLU_3326024_0_0_5"/>
<protein>
    <submittedName>
        <fullName evidence="1">Uncharacterized protein</fullName>
    </submittedName>
</protein>
<reference evidence="1 2" key="1">
    <citation type="journal article" date="2012" name="Proc. Natl. Acad. Sci. U.S.A.">
        <title>Genome streamlining and chemical defense in a coral reef symbiosis.</title>
        <authorList>
            <person name="Kwan J.C."/>
            <person name="Donia M.S."/>
            <person name="Han A.W."/>
            <person name="Hirose E."/>
            <person name="Haygood M.G."/>
            <person name="Schmidt E.W."/>
        </authorList>
    </citation>
    <scope>NUCLEOTIDE SEQUENCE [LARGE SCALE GENOMIC DNA]</scope>
    <source>
        <strain evidence="1 2">L2</strain>
    </source>
</reference>
<dbReference type="AlphaFoldDB" id="K7YPJ3"/>
<dbReference type="Proteomes" id="UP000010077">
    <property type="component" value="Chromosome"/>
</dbReference>
<dbReference type="KEGG" id="thal:A1OE_1253"/>
<sequence>MFAFIKFSYLNNKHIRCLNNVYTNLPGYVAHSLYCSIS</sequence>